<proteinExistence type="predicted"/>
<reference evidence="1 2" key="1">
    <citation type="submission" date="2016-10" db="EMBL/GenBank/DDBJ databases">
        <authorList>
            <person name="de Groot N.N."/>
        </authorList>
    </citation>
    <scope>NUCLEOTIDE SEQUENCE [LARGE SCALE GENOMIC DNA]</scope>
    <source>
        <strain evidence="1 2">LMG 26867</strain>
    </source>
</reference>
<protein>
    <submittedName>
        <fullName evidence="1">Uncharacterized protein</fullName>
    </submittedName>
</protein>
<dbReference type="AlphaFoldDB" id="A0A1H1S602"/>
<gene>
    <name evidence="1" type="ORF">SAMN05216222_1441</name>
</gene>
<dbReference type="Proteomes" id="UP000198481">
    <property type="component" value="Chromosome I"/>
</dbReference>
<name>A0A1H1S602_9PSED</name>
<accession>A0A1H1S602</accession>
<dbReference type="EMBL" id="LT629762">
    <property type="protein sequence ID" value="SDS43208.1"/>
    <property type="molecule type" value="Genomic_DNA"/>
</dbReference>
<organism evidence="1 2">
    <name type="scientific">Pseudomonas prosekii</name>
    <dbReference type="NCBI Taxonomy" id="1148509"/>
    <lineage>
        <taxon>Bacteria</taxon>
        <taxon>Pseudomonadati</taxon>
        <taxon>Pseudomonadota</taxon>
        <taxon>Gammaproteobacteria</taxon>
        <taxon>Pseudomonadales</taxon>
        <taxon>Pseudomonadaceae</taxon>
        <taxon>Pseudomonas</taxon>
    </lineage>
</organism>
<dbReference type="RefSeq" id="WP_092272571.1">
    <property type="nucleotide sequence ID" value="NZ_LT629762.1"/>
</dbReference>
<evidence type="ECO:0000313" key="1">
    <source>
        <dbReference type="EMBL" id="SDS43208.1"/>
    </source>
</evidence>
<sequence length="76" mass="8148">MTDQTVFTPFEAGVTAALMLVGKAIASNPHLNVEELKQDAQRLLESLPAEPKWVGGKSIHHAGIESLLAGIEKVSR</sequence>
<evidence type="ECO:0000313" key="2">
    <source>
        <dbReference type="Proteomes" id="UP000198481"/>
    </source>
</evidence>